<organism evidence="3 4">
    <name type="scientific">Rhamnusium bicolor</name>
    <dbReference type="NCBI Taxonomy" id="1586634"/>
    <lineage>
        <taxon>Eukaryota</taxon>
        <taxon>Metazoa</taxon>
        <taxon>Ecdysozoa</taxon>
        <taxon>Arthropoda</taxon>
        <taxon>Hexapoda</taxon>
        <taxon>Insecta</taxon>
        <taxon>Pterygota</taxon>
        <taxon>Neoptera</taxon>
        <taxon>Endopterygota</taxon>
        <taxon>Coleoptera</taxon>
        <taxon>Polyphaga</taxon>
        <taxon>Cucujiformia</taxon>
        <taxon>Chrysomeloidea</taxon>
        <taxon>Cerambycidae</taxon>
        <taxon>Lepturinae</taxon>
        <taxon>Rhagiini</taxon>
        <taxon>Rhamnusium</taxon>
    </lineage>
</organism>
<evidence type="ECO:0000313" key="3">
    <source>
        <dbReference type="EMBL" id="KAJ8941986.1"/>
    </source>
</evidence>
<dbReference type="Pfam" id="PF13843">
    <property type="entry name" value="DDE_Tnp_1_7"/>
    <property type="match status" value="1"/>
</dbReference>
<dbReference type="EMBL" id="JANEYF010002810">
    <property type="protein sequence ID" value="KAJ8941986.1"/>
    <property type="molecule type" value="Genomic_DNA"/>
</dbReference>
<feature type="compositionally biased region" description="Acidic residues" evidence="1">
    <location>
        <begin position="11"/>
        <end position="34"/>
    </location>
</feature>
<dbReference type="InterPro" id="IPR029526">
    <property type="entry name" value="PGBD"/>
</dbReference>
<reference evidence="3" key="1">
    <citation type="journal article" date="2023" name="Insect Mol. Biol.">
        <title>Genome sequencing provides insights into the evolution of gene families encoding plant cell wall-degrading enzymes in longhorned beetles.</title>
        <authorList>
            <person name="Shin N.R."/>
            <person name="Okamura Y."/>
            <person name="Kirsch R."/>
            <person name="Pauchet Y."/>
        </authorList>
    </citation>
    <scope>NUCLEOTIDE SEQUENCE</scope>
    <source>
        <strain evidence="3">RBIC_L_NR</strain>
    </source>
</reference>
<name>A0AAV8XU78_9CUCU</name>
<evidence type="ECO:0000259" key="2">
    <source>
        <dbReference type="Pfam" id="PF13843"/>
    </source>
</evidence>
<gene>
    <name evidence="3" type="ORF">NQ314_010210</name>
</gene>
<evidence type="ECO:0000256" key="1">
    <source>
        <dbReference type="SAM" id="MobiDB-lite"/>
    </source>
</evidence>
<keyword evidence="4" id="KW-1185">Reference proteome</keyword>
<dbReference type="AlphaFoldDB" id="A0AAV8XU78"/>
<sequence length="185" mass="21199">TRAITKLLEEVLSDEDGETQYDDQSDDDVSDREELEIHETDSEQEISDVGEDDIYNIYNNTSLSYIGKDNVTYWKKHPPVTKAVKTRSENLIKRLPGSSMAGNQVIKKYIEILNNFFNEEILNIIVHSINKYIQSVSDNYARPRDAKPTDIVEIHALFGLLYMAGISHVNRQNRDDISGKKMAME</sequence>
<protein>
    <recommendedName>
        <fullName evidence="2">PiggyBac transposable element-derived protein domain-containing protein</fullName>
    </recommendedName>
</protein>
<evidence type="ECO:0000313" key="4">
    <source>
        <dbReference type="Proteomes" id="UP001162156"/>
    </source>
</evidence>
<comment type="caution">
    <text evidence="3">The sequence shown here is derived from an EMBL/GenBank/DDBJ whole genome shotgun (WGS) entry which is preliminary data.</text>
</comment>
<feature type="domain" description="PiggyBac transposable element-derived protein" evidence="2">
    <location>
        <begin position="111"/>
        <end position="171"/>
    </location>
</feature>
<dbReference type="Proteomes" id="UP001162156">
    <property type="component" value="Unassembled WGS sequence"/>
</dbReference>
<feature type="non-terminal residue" evidence="3">
    <location>
        <position position="1"/>
    </location>
</feature>
<accession>A0AAV8XU78</accession>
<feature type="region of interest" description="Disordered" evidence="1">
    <location>
        <begin position="9"/>
        <end position="42"/>
    </location>
</feature>
<proteinExistence type="predicted"/>